<keyword evidence="5" id="KW-0479">Metal-binding</keyword>
<dbReference type="InterPro" id="IPR023404">
    <property type="entry name" value="rSAM_horseshoe"/>
</dbReference>
<evidence type="ECO:0000256" key="6">
    <source>
        <dbReference type="ARBA" id="ARBA00023004"/>
    </source>
</evidence>
<dbReference type="InterPro" id="IPR007197">
    <property type="entry name" value="rSAM"/>
</dbReference>
<dbReference type="PANTHER" id="PTHR43409">
    <property type="entry name" value="ANAEROBIC MAGNESIUM-PROTOPORPHYRIN IX MONOMETHYL ESTER CYCLASE-RELATED"/>
    <property type="match status" value="1"/>
</dbReference>
<dbReference type="Pfam" id="PF02310">
    <property type="entry name" value="B12-binding"/>
    <property type="match status" value="1"/>
</dbReference>
<keyword evidence="6" id="KW-0408">Iron</keyword>
<dbReference type="EMBL" id="AASE01000028">
    <property type="protein sequence ID" value="EAT58171.1"/>
    <property type="molecule type" value="Genomic_DNA"/>
</dbReference>
<dbReference type="Proteomes" id="UP000004162">
    <property type="component" value="Unassembled WGS sequence"/>
</dbReference>
<evidence type="ECO:0000256" key="2">
    <source>
        <dbReference type="ARBA" id="ARBA00022603"/>
    </source>
</evidence>
<keyword evidence="4" id="KW-0949">S-adenosyl-L-methionine</keyword>
<reference evidence="10 11" key="2">
    <citation type="submission" date="2006-07" db="EMBL/GenBank/DDBJ databases">
        <title>Sequencing of the draft genome and assembly of Chlorobium ferroxidans DSM 13031.</title>
        <authorList>
            <consortium name="US DOE Joint Genome Institute (JGI-PGF)"/>
            <person name="Copeland A."/>
            <person name="Lucas S."/>
            <person name="Lapidus A."/>
            <person name="Barry K."/>
            <person name="Glavina del Rio T."/>
            <person name="Dalin E."/>
            <person name="Tice H."/>
            <person name="Bruce D."/>
            <person name="Pitluck S."/>
            <person name="Richardson P."/>
        </authorList>
    </citation>
    <scope>NUCLEOTIDE SEQUENCE [LARGE SCALE GENOMIC DNA]</scope>
    <source>
        <strain evidence="10 11">DSM 13031</strain>
    </source>
</reference>
<name>Q0YPF8_9CHLB</name>
<evidence type="ECO:0000259" key="8">
    <source>
        <dbReference type="PROSITE" id="PS51332"/>
    </source>
</evidence>
<dbReference type="GO" id="GO:0031419">
    <property type="term" value="F:cobalamin binding"/>
    <property type="evidence" value="ECO:0007669"/>
    <property type="project" value="InterPro"/>
</dbReference>
<dbReference type="PROSITE" id="PS51332">
    <property type="entry name" value="B12_BINDING"/>
    <property type="match status" value="1"/>
</dbReference>
<dbReference type="Pfam" id="PF04055">
    <property type="entry name" value="Radical_SAM"/>
    <property type="match status" value="1"/>
</dbReference>
<dbReference type="EC" id="1.14.13.81" evidence="10"/>
<dbReference type="SFLD" id="SFLDS00029">
    <property type="entry name" value="Radical_SAM"/>
    <property type="match status" value="1"/>
</dbReference>
<dbReference type="PROSITE" id="PS51918">
    <property type="entry name" value="RADICAL_SAM"/>
    <property type="match status" value="1"/>
</dbReference>
<dbReference type="InterPro" id="IPR006638">
    <property type="entry name" value="Elp3/MiaA/NifB-like_rSAM"/>
</dbReference>
<keyword evidence="11" id="KW-1185">Reference proteome</keyword>
<sequence length="514" mass="55506">MVLISILPKLSETERDVSGMKEVPAGIAGPHRSVEGPVLLYRKCSVPEMGNQTSCIVPIHSSSHMVPGGLLKLYAKKILPDFLFICQPPSSDMKKRLVLVKPPEVSNFNFGTFTLAVLAGAVRDAADVVLIDATELAVDKAVQKILAENPDIIGVTVMSHESSISARNFIQSLKIGIKESCTSPIIIAGGHGASMFPEPLLEAGASAVVFGEGEITLLQIIEQGIIPGAKGICCESKEGIVRGKPQPMVFPLDRLNTPARDLITNPGTVFLMETSRGCPHSCLFCETTRFYGRKWRPFSPSRVAEEVRELIEKYSAWIIHFADDNFAADPQRVLSICEELQKGPLPAVILASARADDLFSNPGLLEAMSSAHIRRVTVGVESLDPFTARKAGKRVPLHVYREVFKKMRTCDIFSVASFIVGLPGEIPEARAKSVSFALEAAPDSAHFLPFLPLPGTPYAKGYPSCKADPKDILDSAAYNATFRMHNSTISRLSEAVAAGGIRGLFAEKVLAGMV</sequence>
<dbReference type="Gene3D" id="3.40.50.280">
    <property type="entry name" value="Cobalamin-binding domain"/>
    <property type="match status" value="1"/>
</dbReference>
<accession>Q0YPF8</accession>
<dbReference type="SUPFAM" id="SSF102114">
    <property type="entry name" value="Radical SAM enzymes"/>
    <property type="match status" value="1"/>
</dbReference>
<dbReference type="InterPro" id="IPR006158">
    <property type="entry name" value="Cobalamin-bd"/>
</dbReference>
<dbReference type="CDD" id="cd01335">
    <property type="entry name" value="Radical_SAM"/>
    <property type="match status" value="1"/>
</dbReference>
<evidence type="ECO:0000256" key="3">
    <source>
        <dbReference type="ARBA" id="ARBA00022679"/>
    </source>
</evidence>
<keyword evidence="2" id="KW-0489">Methyltransferase</keyword>
<evidence type="ECO:0000256" key="7">
    <source>
        <dbReference type="ARBA" id="ARBA00023014"/>
    </source>
</evidence>
<feature type="domain" description="B12-binding" evidence="8">
    <location>
        <begin position="94"/>
        <end position="231"/>
    </location>
</feature>
<dbReference type="AlphaFoldDB" id="Q0YPF8"/>
<keyword evidence="3" id="KW-0808">Transferase</keyword>
<evidence type="ECO:0000313" key="10">
    <source>
        <dbReference type="EMBL" id="EAT58171.1"/>
    </source>
</evidence>
<dbReference type="GO" id="GO:0046872">
    <property type="term" value="F:metal ion binding"/>
    <property type="evidence" value="ECO:0007669"/>
    <property type="project" value="UniProtKB-KW"/>
</dbReference>
<comment type="caution">
    <text evidence="10">The sequence shown here is derived from an EMBL/GenBank/DDBJ whole genome shotgun (WGS) entry which is preliminary data.</text>
</comment>
<comment type="cofactor">
    <cofactor evidence="1">
        <name>[4Fe-4S] cluster</name>
        <dbReference type="ChEBI" id="CHEBI:49883"/>
    </cofactor>
</comment>
<proteinExistence type="predicted"/>
<reference evidence="10 11" key="1">
    <citation type="submission" date="2006-07" db="EMBL/GenBank/DDBJ databases">
        <title>Annotation of the draft genome assembly of Chlorobium ferroxidans DSM 13031.</title>
        <authorList>
            <consortium name="US DOE Joint Genome Institute (JGI-ORNL)"/>
            <person name="Larimer F."/>
            <person name="Land M."/>
            <person name="Hauser L."/>
        </authorList>
    </citation>
    <scope>NUCLEOTIDE SEQUENCE [LARGE SCALE GENOMIC DNA]</scope>
    <source>
        <strain evidence="10 11">DSM 13031</strain>
    </source>
</reference>
<dbReference type="SFLD" id="SFLDG01082">
    <property type="entry name" value="B12-binding_domain_containing"/>
    <property type="match status" value="1"/>
</dbReference>
<dbReference type="SFLD" id="SFLDG01123">
    <property type="entry name" value="methyltransferase_(Class_B)"/>
    <property type="match status" value="1"/>
</dbReference>
<organism evidence="10 11">
    <name type="scientific">Chlorobium ferrooxidans DSM 13031</name>
    <dbReference type="NCBI Taxonomy" id="377431"/>
    <lineage>
        <taxon>Bacteria</taxon>
        <taxon>Pseudomonadati</taxon>
        <taxon>Chlorobiota</taxon>
        <taxon>Chlorobiia</taxon>
        <taxon>Chlorobiales</taxon>
        <taxon>Chlorobiaceae</taxon>
        <taxon>Chlorobium/Pelodictyon group</taxon>
        <taxon>Chlorobium</taxon>
    </lineage>
</organism>
<keyword evidence="10" id="KW-0560">Oxidoreductase</keyword>
<dbReference type="Gene3D" id="3.80.30.20">
    <property type="entry name" value="tm_1862 like domain"/>
    <property type="match status" value="1"/>
</dbReference>
<evidence type="ECO:0000256" key="1">
    <source>
        <dbReference type="ARBA" id="ARBA00001966"/>
    </source>
</evidence>
<feature type="domain" description="Radical SAM core" evidence="9">
    <location>
        <begin position="264"/>
        <end position="492"/>
    </location>
</feature>
<gene>
    <name evidence="10" type="ORF">CferDRAFT_0290</name>
</gene>
<dbReference type="GO" id="GO:0051539">
    <property type="term" value="F:4 iron, 4 sulfur cluster binding"/>
    <property type="evidence" value="ECO:0007669"/>
    <property type="project" value="UniProtKB-KW"/>
</dbReference>
<dbReference type="SMART" id="SM00729">
    <property type="entry name" value="Elp3"/>
    <property type="match status" value="1"/>
</dbReference>
<keyword evidence="7" id="KW-0411">Iron-sulfur</keyword>
<evidence type="ECO:0000313" key="11">
    <source>
        <dbReference type="Proteomes" id="UP000004162"/>
    </source>
</evidence>
<evidence type="ECO:0000259" key="9">
    <source>
        <dbReference type="PROSITE" id="PS51918"/>
    </source>
</evidence>
<dbReference type="InterPro" id="IPR058240">
    <property type="entry name" value="rSAM_sf"/>
</dbReference>
<dbReference type="GO" id="GO:0048529">
    <property type="term" value="F:magnesium-protoporphyrin IX monomethyl ester (oxidative) cyclase activity"/>
    <property type="evidence" value="ECO:0007669"/>
    <property type="project" value="UniProtKB-EC"/>
</dbReference>
<dbReference type="PANTHER" id="PTHR43409:SF7">
    <property type="entry name" value="BLL1977 PROTEIN"/>
    <property type="match status" value="1"/>
</dbReference>
<dbReference type="InterPro" id="IPR051198">
    <property type="entry name" value="BchE-like"/>
</dbReference>
<evidence type="ECO:0000256" key="4">
    <source>
        <dbReference type="ARBA" id="ARBA00022691"/>
    </source>
</evidence>
<evidence type="ECO:0000256" key="5">
    <source>
        <dbReference type="ARBA" id="ARBA00022723"/>
    </source>
</evidence>
<dbReference type="InterPro" id="IPR034466">
    <property type="entry name" value="Methyltransferase_Class_B"/>
</dbReference>
<protein>
    <submittedName>
        <fullName evidence="10">Cobalamin B12-binding:Radical SAM</fullName>
        <ecNumber evidence="10">1.14.13.81</ecNumber>
    </submittedName>
</protein>